<evidence type="ECO:0000313" key="1">
    <source>
        <dbReference type="Proteomes" id="UP000887565"/>
    </source>
</evidence>
<dbReference type="AlphaFoldDB" id="A0A915L741"/>
<organism evidence="1 2">
    <name type="scientific">Romanomermis culicivorax</name>
    <name type="common">Nematode worm</name>
    <dbReference type="NCBI Taxonomy" id="13658"/>
    <lineage>
        <taxon>Eukaryota</taxon>
        <taxon>Metazoa</taxon>
        <taxon>Ecdysozoa</taxon>
        <taxon>Nematoda</taxon>
        <taxon>Enoplea</taxon>
        <taxon>Dorylaimia</taxon>
        <taxon>Mermithida</taxon>
        <taxon>Mermithoidea</taxon>
        <taxon>Mermithidae</taxon>
        <taxon>Romanomermis</taxon>
    </lineage>
</organism>
<name>A0A915L741_ROMCU</name>
<keyword evidence="1" id="KW-1185">Reference proteome</keyword>
<dbReference type="Proteomes" id="UP000887565">
    <property type="component" value="Unplaced"/>
</dbReference>
<protein>
    <submittedName>
        <fullName evidence="2">Uncharacterized protein</fullName>
    </submittedName>
</protein>
<accession>A0A915L741</accession>
<proteinExistence type="predicted"/>
<dbReference type="WBParaSite" id="nRc.2.0.1.t46925-RA">
    <property type="protein sequence ID" value="nRc.2.0.1.t46925-RA"/>
    <property type="gene ID" value="nRc.2.0.1.g46925"/>
</dbReference>
<sequence>SGSEDLLYTDQPDDYSFLHPGPDPEWIRSIHSIRGTGALGNNYSVDKDVRGIGTFGKSGTSGKRDVREIRTSTTLGNAPVK</sequence>
<evidence type="ECO:0000313" key="2">
    <source>
        <dbReference type="WBParaSite" id="nRc.2.0.1.t46925-RA"/>
    </source>
</evidence>
<reference evidence="2" key="1">
    <citation type="submission" date="2022-11" db="UniProtKB">
        <authorList>
            <consortium name="WormBaseParasite"/>
        </authorList>
    </citation>
    <scope>IDENTIFICATION</scope>
</reference>